<dbReference type="Pfam" id="PF01841">
    <property type="entry name" value="Transglut_core"/>
    <property type="match status" value="1"/>
</dbReference>
<dbReference type="InterPro" id="IPR038765">
    <property type="entry name" value="Papain-like_cys_pep_sf"/>
</dbReference>
<dbReference type="SMART" id="SM00460">
    <property type="entry name" value="TGc"/>
    <property type="match status" value="1"/>
</dbReference>
<evidence type="ECO:0000259" key="1">
    <source>
        <dbReference type="SMART" id="SM00460"/>
    </source>
</evidence>
<dbReference type="AlphaFoldDB" id="D7DK32"/>
<dbReference type="SUPFAM" id="SSF54001">
    <property type="entry name" value="Cysteine proteinases"/>
    <property type="match status" value="1"/>
</dbReference>
<dbReference type="Proteomes" id="UP000000383">
    <property type="component" value="Chromosome"/>
</dbReference>
<evidence type="ECO:0000313" key="3">
    <source>
        <dbReference type="Proteomes" id="UP000000383"/>
    </source>
</evidence>
<protein>
    <submittedName>
        <fullName evidence="2">Transglutaminase domain protein</fullName>
    </submittedName>
</protein>
<dbReference type="HOGENOM" id="CLU_008973_0_0_4"/>
<dbReference type="PANTHER" id="PTHR33490:SF7">
    <property type="entry name" value="BLR2979 PROTEIN"/>
    <property type="match status" value="1"/>
</dbReference>
<dbReference type="EMBL" id="CP002056">
    <property type="protein sequence ID" value="ADI28417.1"/>
    <property type="molecule type" value="Genomic_DNA"/>
</dbReference>
<dbReference type="OrthoDB" id="5438043at2"/>
<reference evidence="2 3" key="2">
    <citation type="journal article" date="2011" name="J. Bacteriol.">
        <title>Genomes of three methylotrophs from a single niche uncover genetic and metabolic divergence of Methylophilaceae.</title>
        <authorList>
            <person name="Lapidus A."/>
            <person name="Clum A."/>
            <person name="Labutti K."/>
            <person name="Kaluzhnaya M.G."/>
            <person name="Lim S."/>
            <person name="Beck D.A."/>
            <person name="Glavina Del Rio T."/>
            <person name="Nolan M."/>
            <person name="Mavromatis K."/>
            <person name="Huntemann M."/>
            <person name="Lucas S."/>
            <person name="Lidstrom M.E."/>
            <person name="Ivanova N."/>
            <person name="Chistoserdova L."/>
        </authorList>
    </citation>
    <scope>NUCLEOTIDE SEQUENCE [LARGE SCALE GENOMIC DNA]</scope>
    <source>
        <strain evidence="2 3">301</strain>
    </source>
</reference>
<name>D7DK32_METV0</name>
<dbReference type="Pfam" id="PF08379">
    <property type="entry name" value="Bact_transglu_N"/>
    <property type="match status" value="1"/>
</dbReference>
<sequence>MHYKITHITKYDYTDKVSLSYSEARLMPRNCKNQQVISSTLDIEPYAADFRIREDFFGNHVAYFSMQQAHNVFTITAVSEVQLQENPAQLDFYQGYTWEEVRNMLAQQQHFSQQSVETLDARQYTLDSPLVAVSAELAEYAQPSFTQGRLITDAVNDLMQRIYKDFTFDPDFTTLATPLATVLEHRRGVCQDFAHLAIGCLRSVGLATRYVSGYIETLPPAGEAKLIGADASHAWFSVYVPEQGWIDFDPTNNQMPNTQHITLGWGRDYADITPLKGVIFGGQQHELDVSVHVECLSS</sequence>
<dbReference type="InterPro" id="IPR013589">
    <property type="entry name" value="Bac_transglu_N"/>
</dbReference>
<dbReference type="RefSeq" id="WP_013146735.1">
    <property type="nucleotide sequence ID" value="NC_014207.1"/>
</dbReference>
<dbReference type="PANTHER" id="PTHR33490">
    <property type="entry name" value="BLR5614 PROTEIN-RELATED"/>
    <property type="match status" value="1"/>
</dbReference>
<dbReference type="Gene3D" id="3.10.620.30">
    <property type="match status" value="1"/>
</dbReference>
<accession>D7DK32</accession>
<dbReference type="KEGG" id="meh:M301_0029"/>
<dbReference type="eggNOG" id="COG1305">
    <property type="taxonomic scope" value="Bacteria"/>
</dbReference>
<gene>
    <name evidence="2" type="ordered locus">M301_0029</name>
</gene>
<proteinExistence type="predicted"/>
<keyword evidence="3" id="KW-1185">Reference proteome</keyword>
<organism evidence="2 3">
    <name type="scientific">Methylotenera versatilis (strain 301)</name>
    <dbReference type="NCBI Taxonomy" id="666681"/>
    <lineage>
        <taxon>Bacteria</taxon>
        <taxon>Pseudomonadati</taxon>
        <taxon>Pseudomonadota</taxon>
        <taxon>Betaproteobacteria</taxon>
        <taxon>Nitrosomonadales</taxon>
        <taxon>Methylophilaceae</taxon>
        <taxon>Methylotenera</taxon>
    </lineage>
</organism>
<evidence type="ECO:0000313" key="2">
    <source>
        <dbReference type="EMBL" id="ADI28417.1"/>
    </source>
</evidence>
<reference evidence="3" key="1">
    <citation type="submission" date="2010-05" db="EMBL/GenBank/DDBJ databases">
        <title>Complete sequence of Methylotenera sp. 301.</title>
        <authorList>
            <person name="Lucas S."/>
            <person name="Copeland A."/>
            <person name="Lapidus A."/>
            <person name="Cheng J.-F."/>
            <person name="Bruce D."/>
            <person name="Goodwin L."/>
            <person name="Pitluck S."/>
            <person name="Clum A."/>
            <person name="Land M."/>
            <person name="Hauser L."/>
            <person name="Kyrpides N."/>
            <person name="Ivanova N."/>
            <person name="Chistoservova L."/>
            <person name="Kalyuzhnaya M."/>
            <person name="Woyke T."/>
        </authorList>
    </citation>
    <scope>NUCLEOTIDE SEQUENCE [LARGE SCALE GENOMIC DNA]</scope>
    <source>
        <strain evidence="3">301</strain>
    </source>
</reference>
<feature type="domain" description="Transglutaminase-like" evidence="1">
    <location>
        <begin position="182"/>
        <end position="252"/>
    </location>
</feature>
<dbReference type="InterPro" id="IPR002931">
    <property type="entry name" value="Transglutaminase-like"/>
</dbReference>
<dbReference type="STRING" id="666681.M301_0029"/>